<evidence type="ECO:0000259" key="3">
    <source>
        <dbReference type="PROSITE" id="PS50977"/>
    </source>
</evidence>
<dbReference type="SUPFAM" id="SSF48498">
    <property type="entry name" value="Tetracyclin repressor-like, C-terminal domain"/>
    <property type="match status" value="1"/>
</dbReference>
<evidence type="ECO:0000313" key="4">
    <source>
        <dbReference type="EMBL" id="GAA1701026.1"/>
    </source>
</evidence>
<dbReference type="InterPro" id="IPR036271">
    <property type="entry name" value="Tet_transcr_reg_TetR-rel_C_sf"/>
</dbReference>
<comment type="caution">
    <text evidence="4">The sequence shown here is derived from an EMBL/GenBank/DDBJ whole genome shotgun (WGS) entry which is preliminary data.</text>
</comment>
<accession>A0ABN2I9R2</accession>
<proteinExistence type="predicted"/>
<dbReference type="Proteomes" id="UP001501690">
    <property type="component" value="Unassembled WGS sequence"/>
</dbReference>
<dbReference type="PROSITE" id="PS50977">
    <property type="entry name" value="HTH_TETR_2"/>
    <property type="match status" value="2"/>
</dbReference>
<dbReference type="PROSITE" id="PS01081">
    <property type="entry name" value="HTH_TETR_1"/>
    <property type="match status" value="1"/>
</dbReference>
<dbReference type="RefSeq" id="WP_344071840.1">
    <property type="nucleotide sequence ID" value="NZ_BAAAPL010000002.1"/>
</dbReference>
<gene>
    <name evidence="4" type="ORF">GCM10009808_18490</name>
</gene>
<dbReference type="Gene3D" id="1.10.357.10">
    <property type="entry name" value="Tetracycline Repressor, domain 2"/>
    <property type="match status" value="2"/>
</dbReference>
<dbReference type="PANTHER" id="PTHR30055">
    <property type="entry name" value="HTH-TYPE TRANSCRIPTIONAL REGULATOR RUTR"/>
    <property type="match status" value="1"/>
</dbReference>
<dbReference type="InterPro" id="IPR023772">
    <property type="entry name" value="DNA-bd_HTH_TetR-type_CS"/>
</dbReference>
<dbReference type="PANTHER" id="PTHR30055:SF237">
    <property type="entry name" value="TRANSCRIPTIONAL REPRESSOR MCE3R"/>
    <property type="match status" value="1"/>
</dbReference>
<dbReference type="Pfam" id="PF00440">
    <property type="entry name" value="TetR_N"/>
    <property type="match status" value="2"/>
</dbReference>
<evidence type="ECO:0000313" key="5">
    <source>
        <dbReference type="Proteomes" id="UP001501690"/>
    </source>
</evidence>
<dbReference type="InterPro" id="IPR050109">
    <property type="entry name" value="HTH-type_TetR-like_transc_reg"/>
</dbReference>
<dbReference type="SUPFAM" id="SSF46689">
    <property type="entry name" value="Homeodomain-like"/>
    <property type="match status" value="2"/>
</dbReference>
<feature type="DNA-binding region" description="H-T-H motif" evidence="2">
    <location>
        <begin position="242"/>
        <end position="261"/>
    </location>
</feature>
<name>A0ABN2I9R2_9MICO</name>
<dbReference type="EMBL" id="BAAAPL010000002">
    <property type="protein sequence ID" value="GAA1701026.1"/>
    <property type="molecule type" value="Genomic_DNA"/>
</dbReference>
<dbReference type="PRINTS" id="PR00455">
    <property type="entry name" value="HTHTETR"/>
</dbReference>
<dbReference type="Gene3D" id="1.10.10.60">
    <property type="entry name" value="Homeodomain-like"/>
    <property type="match status" value="2"/>
</dbReference>
<reference evidence="4 5" key="1">
    <citation type="journal article" date="2019" name="Int. J. Syst. Evol. Microbiol.">
        <title>The Global Catalogue of Microorganisms (GCM) 10K type strain sequencing project: providing services to taxonomists for standard genome sequencing and annotation.</title>
        <authorList>
            <consortium name="The Broad Institute Genomics Platform"/>
            <consortium name="The Broad Institute Genome Sequencing Center for Infectious Disease"/>
            <person name="Wu L."/>
            <person name="Ma J."/>
        </authorList>
    </citation>
    <scope>NUCLEOTIDE SEQUENCE [LARGE SCALE GENOMIC DNA]</scope>
    <source>
        <strain evidence="4 5">JCM 15577</strain>
    </source>
</reference>
<keyword evidence="1 2" id="KW-0238">DNA-binding</keyword>
<evidence type="ECO:0000256" key="2">
    <source>
        <dbReference type="PROSITE-ProRule" id="PRU00335"/>
    </source>
</evidence>
<feature type="domain" description="HTH tetR-type" evidence="3">
    <location>
        <begin position="219"/>
        <end position="279"/>
    </location>
</feature>
<sequence length="399" mass="43646">MSSATASHPAPRRRPRDRKRLIEEAAASAFAERGYHGVSMQDIATAVGISAPALYRHFPNKYALFTQTVFALAHSLVEATDDVADDPQTPEDARAVLESLLDVVIATTIDLRATGGIYRWEGRYLERDDRDRLTAEFRILRGRFERAHAIYRPELSEVDRSTVVLGALSAVASVTAHRTTVAVRTLRTQLAGAAWRALDASIAPDDDDTLLPTVVRDTSHRRDLLLEAAIDQFAVHGYNDATIEDIAAAADLTPSGVYRHFEGKGEMLLAVSERAALELERATRDARTGAASPREAMQRLCVAYVAHTFGNLPLMRVYFADLANLPPDQQRRLRAMQRAHIAAWVSLLQGARPELGQREAAVLVHAGLSVVADQAPLVMPTRSVVRRLAGLVEAVLGVA</sequence>
<feature type="domain" description="HTH tetR-type" evidence="3">
    <location>
        <begin position="16"/>
        <end position="76"/>
    </location>
</feature>
<dbReference type="InterPro" id="IPR001647">
    <property type="entry name" value="HTH_TetR"/>
</dbReference>
<feature type="DNA-binding region" description="H-T-H motif" evidence="2">
    <location>
        <begin position="39"/>
        <end position="58"/>
    </location>
</feature>
<evidence type="ECO:0000256" key="1">
    <source>
        <dbReference type="ARBA" id="ARBA00023125"/>
    </source>
</evidence>
<protein>
    <submittedName>
        <fullName evidence="4">TetR/AcrR family transcriptional regulator</fullName>
    </submittedName>
</protein>
<organism evidence="4 5">
    <name type="scientific">Microbacterium sediminicola</name>
    <dbReference type="NCBI Taxonomy" id="415210"/>
    <lineage>
        <taxon>Bacteria</taxon>
        <taxon>Bacillati</taxon>
        <taxon>Actinomycetota</taxon>
        <taxon>Actinomycetes</taxon>
        <taxon>Micrococcales</taxon>
        <taxon>Microbacteriaceae</taxon>
        <taxon>Microbacterium</taxon>
    </lineage>
</organism>
<keyword evidence="5" id="KW-1185">Reference proteome</keyword>
<dbReference type="InterPro" id="IPR009057">
    <property type="entry name" value="Homeodomain-like_sf"/>
</dbReference>